<protein>
    <submittedName>
        <fullName evidence="1">Uncharacterized protein</fullName>
    </submittedName>
</protein>
<accession>A0A381V9P2</accession>
<dbReference type="EMBL" id="UINC01008237">
    <property type="protein sequence ID" value="SVA37109.1"/>
    <property type="molecule type" value="Genomic_DNA"/>
</dbReference>
<proteinExistence type="predicted"/>
<organism evidence="1">
    <name type="scientific">marine metagenome</name>
    <dbReference type="NCBI Taxonomy" id="408172"/>
    <lineage>
        <taxon>unclassified sequences</taxon>
        <taxon>metagenomes</taxon>
        <taxon>ecological metagenomes</taxon>
    </lineage>
</organism>
<evidence type="ECO:0000313" key="1">
    <source>
        <dbReference type="EMBL" id="SVA37109.1"/>
    </source>
</evidence>
<reference evidence="1" key="1">
    <citation type="submission" date="2018-05" db="EMBL/GenBank/DDBJ databases">
        <authorList>
            <person name="Lanie J.A."/>
            <person name="Ng W.-L."/>
            <person name="Kazmierczak K.M."/>
            <person name="Andrzejewski T.M."/>
            <person name="Davidsen T.M."/>
            <person name="Wayne K.J."/>
            <person name="Tettelin H."/>
            <person name="Glass J.I."/>
            <person name="Rusch D."/>
            <person name="Podicherti R."/>
            <person name="Tsui H.-C.T."/>
            <person name="Winkler M.E."/>
        </authorList>
    </citation>
    <scope>NUCLEOTIDE SEQUENCE</scope>
</reference>
<dbReference type="AlphaFoldDB" id="A0A381V9P2"/>
<name>A0A381V9P2_9ZZZZ</name>
<sequence>MPILIATDGRTPLNIISQAFSKPVIPIGSRGVLPTAERKAAPFFAGRRTLDKDVPSGNTPKTSPLLSARIEFLIVEGARLVRSVGINPYIKGAQINCVSIT</sequence>
<gene>
    <name evidence="1" type="ORF">METZ01_LOCUS89963</name>
</gene>